<feature type="transmembrane region" description="Helical" evidence="2">
    <location>
        <begin position="12"/>
        <end position="34"/>
    </location>
</feature>
<feature type="region of interest" description="Disordered" evidence="1">
    <location>
        <begin position="173"/>
        <end position="198"/>
    </location>
</feature>
<dbReference type="EMBL" id="JAGGJQ010000007">
    <property type="protein sequence ID" value="MBP1840496.1"/>
    <property type="molecule type" value="Genomic_DNA"/>
</dbReference>
<proteinExistence type="predicted"/>
<comment type="caution">
    <text evidence="3">The sequence shown here is derived from an EMBL/GenBank/DDBJ whole genome shotgun (WGS) entry which is preliminary data.</text>
</comment>
<dbReference type="Proteomes" id="UP001138672">
    <property type="component" value="Unassembled WGS sequence"/>
</dbReference>
<evidence type="ECO:0000313" key="5">
    <source>
        <dbReference type="Proteomes" id="UP001138672"/>
    </source>
</evidence>
<gene>
    <name evidence="3" type="ORF">J2Z56_002426</name>
    <name evidence="4" type="ORF">J2Z57_002543</name>
</gene>
<evidence type="ECO:0000313" key="4">
    <source>
        <dbReference type="EMBL" id="MDQ0336091.1"/>
    </source>
</evidence>
<dbReference type="EMBL" id="JAUSUU010000007">
    <property type="protein sequence ID" value="MDQ0336091.1"/>
    <property type="molecule type" value="Genomic_DNA"/>
</dbReference>
<dbReference type="RefSeq" id="WP_057779821.1">
    <property type="nucleotide sequence ID" value="NZ_JAGGJQ010000007.1"/>
</dbReference>
<feature type="transmembrane region" description="Helical" evidence="2">
    <location>
        <begin position="125"/>
        <end position="150"/>
    </location>
</feature>
<evidence type="ECO:0000256" key="2">
    <source>
        <dbReference type="SAM" id="Phobius"/>
    </source>
</evidence>
<organism evidence="3 5">
    <name type="scientific">Formosa algae</name>
    <dbReference type="NCBI Taxonomy" id="225843"/>
    <lineage>
        <taxon>Bacteria</taxon>
        <taxon>Pseudomonadati</taxon>
        <taxon>Bacteroidota</taxon>
        <taxon>Flavobacteriia</taxon>
        <taxon>Flavobacteriales</taxon>
        <taxon>Flavobacteriaceae</taxon>
        <taxon>Formosa</taxon>
    </lineage>
</organism>
<sequence length="198" mass="21431">MKLSKHNMQALLGGLTATIIVGIGAFVLGSVSGYEAQQLIRASLSGINTLCNTVVLASATILALLLTLLSVSSNTKSKLTDDHYKHILTIAKTVTIVLVTSMIIFQLFNIPIVEADSVPPSWFTVVYYMSLGLSAIISGGLIVVVLMLYYTVASIIKIVGLGVEDHPLVYIDEDKPKEKNDKTNHNETKDEKSNEHSD</sequence>
<evidence type="ECO:0000256" key="1">
    <source>
        <dbReference type="SAM" id="MobiDB-lite"/>
    </source>
</evidence>
<keyword evidence="2" id="KW-1133">Transmembrane helix</keyword>
<reference evidence="3" key="1">
    <citation type="submission" date="2021-03" db="EMBL/GenBank/DDBJ databases">
        <title>Genomic Encyclopedia of Type Strains, Phase IV (KMG-IV): sequencing the most valuable type-strain genomes for metagenomic binning, comparative biology and taxonomic classification.</title>
        <authorList>
            <person name="Goeker M."/>
        </authorList>
    </citation>
    <scope>NUCLEOTIDE SEQUENCE</scope>
    <source>
        <strain evidence="3">DSM 15523</strain>
        <strain evidence="4 6">DSM 16476</strain>
    </source>
</reference>
<name>A0A9X1C962_9FLAO</name>
<evidence type="ECO:0000313" key="3">
    <source>
        <dbReference type="EMBL" id="MBP1840496.1"/>
    </source>
</evidence>
<keyword evidence="2" id="KW-0472">Membrane</keyword>
<keyword evidence="2" id="KW-0812">Transmembrane</keyword>
<dbReference type="Proteomes" id="UP001231587">
    <property type="component" value="Unassembled WGS sequence"/>
</dbReference>
<dbReference type="AlphaFoldDB" id="A0A9X1C962"/>
<keyword evidence="6" id="KW-1185">Reference proteome</keyword>
<feature type="transmembrane region" description="Helical" evidence="2">
    <location>
        <begin position="90"/>
        <end position="113"/>
    </location>
</feature>
<accession>A0A9X1C962</accession>
<protein>
    <submittedName>
        <fullName evidence="3">Membrane-associated HD superfamily phosphohydrolase</fullName>
    </submittedName>
</protein>
<feature type="transmembrane region" description="Helical" evidence="2">
    <location>
        <begin position="46"/>
        <end position="69"/>
    </location>
</feature>
<evidence type="ECO:0000313" key="6">
    <source>
        <dbReference type="Proteomes" id="UP001231587"/>
    </source>
</evidence>
<dbReference type="OrthoDB" id="1444868at2"/>